<feature type="compositionally biased region" description="Basic and acidic residues" evidence="1">
    <location>
        <begin position="571"/>
        <end position="582"/>
    </location>
</feature>
<accession>A0A1A8N7I2</accession>
<feature type="compositionally biased region" description="Low complexity" evidence="1">
    <location>
        <begin position="7"/>
        <end position="22"/>
    </location>
</feature>
<evidence type="ECO:0000256" key="1">
    <source>
        <dbReference type="SAM" id="MobiDB-lite"/>
    </source>
</evidence>
<evidence type="ECO:0000313" key="2">
    <source>
        <dbReference type="EMBL" id="SBR64784.1"/>
    </source>
</evidence>
<sequence>MTPNEATSKNTPSSPNSFSSSKVMLISQPSVTSTATFMGNLPKQVVATESGQSMISSVSSQTLTTKSSTNASSSSEASPKANNMTMPSSIAFSLGKTTSIGQTIGALSHCSSTTTPVSELGTSFSTAAITTGLVSFTTSATRCSSQLGTCSSLSTSSPLQGVAAISGISHVSCTSSTGPGLLKGNLNQNDPSILTSISPKSSPVQVTNSAGGSPAQTWTSVLHPKPHFFKSTLHEEHIALPPSSQLAHNKTQTTLSFASSTCTSFPTLTTGTVQQKIIINTSTHLTAGTQIFLNNARFVVPPQGLGPGSHVLIISSPEPQVPTATHTITGPSVALKGQSPTNFTPLAPVLPQTSAKLPLVPAEMAGLMSLGPTIQPEQTGVRFAAPSTVHPQSLVRTGLGNSLIKNHLPVLQPVLSGTKTQILPPMSVPTIVNAVTRMKQLPVATVPPVGSTVSTYEMAPANMAAPASTAVIVSPVQPITSMASRNAIQRPVILANKALRKDSVPISALGTHTSVPSKLLVSPDGAVLSTVQCRVSPANLNAFPKPLDALVVSSDSSIGALQTHDSSLHPLRADTSEPTEQH</sequence>
<feature type="region of interest" description="Disordered" evidence="1">
    <location>
        <begin position="561"/>
        <end position="582"/>
    </location>
</feature>
<feature type="region of interest" description="Disordered" evidence="1">
    <location>
        <begin position="57"/>
        <end position="84"/>
    </location>
</feature>
<reference evidence="2" key="2">
    <citation type="submission" date="2016-06" db="EMBL/GenBank/DDBJ databases">
        <title>The genome of a short-lived fish provides insights into sex chromosome evolution and the genetic control of aging.</title>
        <authorList>
            <person name="Reichwald K."/>
            <person name="Felder M."/>
            <person name="Petzold A."/>
            <person name="Koch P."/>
            <person name="Groth M."/>
            <person name="Platzer M."/>
        </authorList>
    </citation>
    <scope>NUCLEOTIDE SEQUENCE</scope>
    <source>
        <tissue evidence="2">Brain</tissue>
    </source>
</reference>
<dbReference type="AlphaFoldDB" id="A0A1A8N7I2"/>
<name>A0A1A8N7I2_9TELE</name>
<organism evidence="2">
    <name type="scientific">Nothobranchius pienaari</name>
    <dbReference type="NCBI Taxonomy" id="704102"/>
    <lineage>
        <taxon>Eukaryota</taxon>
        <taxon>Metazoa</taxon>
        <taxon>Chordata</taxon>
        <taxon>Craniata</taxon>
        <taxon>Vertebrata</taxon>
        <taxon>Euteleostomi</taxon>
        <taxon>Actinopterygii</taxon>
        <taxon>Neopterygii</taxon>
        <taxon>Teleostei</taxon>
        <taxon>Neoteleostei</taxon>
        <taxon>Acanthomorphata</taxon>
        <taxon>Ovalentaria</taxon>
        <taxon>Atherinomorphae</taxon>
        <taxon>Cyprinodontiformes</taxon>
        <taxon>Nothobranchiidae</taxon>
        <taxon>Nothobranchius</taxon>
    </lineage>
</organism>
<proteinExistence type="predicted"/>
<protein>
    <submittedName>
        <fullName evidence="2">KIAA2026</fullName>
    </submittedName>
</protein>
<gene>
    <name evidence="2" type="primary">CABZ01073380.1</name>
</gene>
<dbReference type="EMBL" id="HAEG01001197">
    <property type="protein sequence ID" value="SBR64784.1"/>
    <property type="molecule type" value="Transcribed_RNA"/>
</dbReference>
<reference evidence="2" key="1">
    <citation type="submission" date="2016-05" db="EMBL/GenBank/DDBJ databases">
        <authorList>
            <person name="Lavstsen T."/>
            <person name="Jespersen J.S."/>
        </authorList>
    </citation>
    <scope>NUCLEOTIDE SEQUENCE</scope>
    <source>
        <tissue evidence="2">Brain</tissue>
    </source>
</reference>
<feature type="region of interest" description="Disordered" evidence="1">
    <location>
        <begin position="1"/>
        <end position="22"/>
    </location>
</feature>
<feature type="compositionally biased region" description="Low complexity" evidence="1">
    <location>
        <begin position="57"/>
        <end position="83"/>
    </location>
</feature>